<dbReference type="InParanoid" id="A0A4Q1BM52"/>
<accession>A0A4Q1BM52</accession>
<dbReference type="AlphaFoldDB" id="A0A4Q1BM52"/>
<dbReference type="InterPro" id="IPR036922">
    <property type="entry name" value="Rieske_2Fe-2S_sf"/>
</dbReference>
<evidence type="ECO:0000256" key="2">
    <source>
        <dbReference type="ARBA" id="ARBA00022723"/>
    </source>
</evidence>
<dbReference type="STRING" id="5217.A0A4Q1BM52"/>
<proteinExistence type="predicted"/>
<keyword evidence="2" id="KW-0479">Metal-binding</keyword>
<feature type="domain" description="Rieske" evidence="5">
    <location>
        <begin position="115"/>
        <end position="199"/>
    </location>
</feature>
<keyword evidence="4" id="KW-0411">Iron-sulfur</keyword>
<dbReference type="Pfam" id="PF00355">
    <property type="entry name" value="Rieske"/>
    <property type="match status" value="1"/>
</dbReference>
<evidence type="ECO:0000259" key="5">
    <source>
        <dbReference type="PROSITE" id="PS51296"/>
    </source>
</evidence>
<evidence type="ECO:0000313" key="7">
    <source>
        <dbReference type="Proteomes" id="UP000289152"/>
    </source>
</evidence>
<dbReference type="GO" id="GO:0008942">
    <property type="term" value="F:nitrite reductase [NAD(P)H] activity"/>
    <property type="evidence" value="ECO:0007669"/>
    <property type="project" value="InterPro"/>
</dbReference>
<dbReference type="Proteomes" id="UP000289152">
    <property type="component" value="Unassembled WGS sequence"/>
</dbReference>
<dbReference type="OrthoDB" id="429143at2759"/>
<dbReference type="CDD" id="cd03477">
    <property type="entry name" value="Rieske_YhfW_C"/>
    <property type="match status" value="1"/>
</dbReference>
<dbReference type="InterPro" id="IPR017941">
    <property type="entry name" value="Rieske_2Fe-2S"/>
</dbReference>
<dbReference type="PROSITE" id="PS51296">
    <property type="entry name" value="RIESKE"/>
    <property type="match status" value="1"/>
</dbReference>
<dbReference type="SUPFAM" id="SSF50022">
    <property type="entry name" value="ISP domain"/>
    <property type="match status" value="1"/>
</dbReference>
<dbReference type="VEuPathDB" id="FungiDB:TREMEDRAFT_69918"/>
<dbReference type="GO" id="GO:0051537">
    <property type="term" value="F:2 iron, 2 sulfur cluster binding"/>
    <property type="evidence" value="ECO:0007669"/>
    <property type="project" value="UniProtKB-KW"/>
</dbReference>
<keyword evidence="1" id="KW-0001">2Fe-2S</keyword>
<evidence type="ECO:0000256" key="3">
    <source>
        <dbReference type="ARBA" id="ARBA00023004"/>
    </source>
</evidence>
<comment type="caution">
    <text evidence="6">The sequence shown here is derived from an EMBL/GenBank/DDBJ whole genome shotgun (WGS) entry which is preliminary data.</text>
</comment>
<dbReference type="InterPro" id="IPR038010">
    <property type="entry name" value="YhfW_C"/>
</dbReference>
<keyword evidence="3" id="KW-0408">Iron</keyword>
<evidence type="ECO:0000256" key="4">
    <source>
        <dbReference type="ARBA" id="ARBA00023014"/>
    </source>
</evidence>
<evidence type="ECO:0000256" key="1">
    <source>
        <dbReference type="ARBA" id="ARBA00022714"/>
    </source>
</evidence>
<name>A0A4Q1BM52_TREME</name>
<reference evidence="6 7" key="1">
    <citation type="submission" date="2016-06" db="EMBL/GenBank/DDBJ databases">
        <title>Evolution of pathogenesis and genome organization in the Tremellales.</title>
        <authorList>
            <person name="Cuomo C."/>
            <person name="Litvintseva A."/>
            <person name="Heitman J."/>
            <person name="Chen Y."/>
            <person name="Sun S."/>
            <person name="Springer D."/>
            <person name="Dromer F."/>
            <person name="Young S."/>
            <person name="Zeng Q."/>
            <person name="Chapman S."/>
            <person name="Gujja S."/>
            <person name="Saif S."/>
            <person name="Birren B."/>
        </authorList>
    </citation>
    <scope>NUCLEOTIDE SEQUENCE [LARGE SCALE GENOMIC DNA]</scope>
    <source>
        <strain evidence="6 7">ATCC 28783</strain>
    </source>
</reference>
<sequence length="199" mass="21768">MLRPCLDPSGAAWFSGRVQEGGFEPCSSGGARLRPCPQHIHTGDNGDGLTYAAIGGLIITDLILKRENQWAHTFFPSRQHSSSFLRQAVQTLPHVIKENLTDQVYYAKWLTTCSKSITDIEDLVPGQGDVVRDGINPVAVYKDEQGEVHKMTAICPHLKGIVGWNKSEKSFDCPIHGSRFTCKGEVINGPAKAGLEVKP</sequence>
<dbReference type="GO" id="GO:0046872">
    <property type="term" value="F:metal ion binding"/>
    <property type="evidence" value="ECO:0007669"/>
    <property type="project" value="UniProtKB-KW"/>
</dbReference>
<organism evidence="6 7">
    <name type="scientific">Tremella mesenterica</name>
    <name type="common">Jelly fungus</name>
    <dbReference type="NCBI Taxonomy" id="5217"/>
    <lineage>
        <taxon>Eukaryota</taxon>
        <taxon>Fungi</taxon>
        <taxon>Dikarya</taxon>
        <taxon>Basidiomycota</taxon>
        <taxon>Agaricomycotina</taxon>
        <taxon>Tremellomycetes</taxon>
        <taxon>Tremellales</taxon>
        <taxon>Tremellaceae</taxon>
        <taxon>Tremella</taxon>
    </lineage>
</organism>
<dbReference type="EMBL" id="SDIL01000042">
    <property type="protein sequence ID" value="RXK38780.1"/>
    <property type="molecule type" value="Genomic_DNA"/>
</dbReference>
<evidence type="ECO:0000313" key="6">
    <source>
        <dbReference type="EMBL" id="RXK38780.1"/>
    </source>
</evidence>
<dbReference type="PANTHER" id="PTHR40562:SF1">
    <property type="entry name" value="NITRITE REDUCTASE (NADH) SMALL SUBUNIT"/>
    <property type="match status" value="1"/>
</dbReference>
<protein>
    <recommendedName>
        <fullName evidence="5">Rieske domain-containing protein</fullName>
    </recommendedName>
</protein>
<dbReference type="Gene3D" id="2.102.10.10">
    <property type="entry name" value="Rieske [2Fe-2S] iron-sulphur domain"/>
    <property type="match status" value="1"/>
</dbReference>
<gene>
    <name evidence="6" type="ORF">M231_03956</name>
</gene>
<dbReference type="InterPro" id="IPR017881">
    <property type="entry name" value="NirD"/>
</dbReference>
<keyword evidence="7" id="KW-1185">Reference proteome</keyword>
<dbReference type="PANTHER" id="PTHR40562">
    <property type="match status" value="1"/>
</dbReference>